<keyword evidence="1" id="KW-0812">Transmembrane</keyword>
<dbReference type="Pfam" id="PF16344">
    <property type="entry name" value="FecR_C"/>
    <property type="match status" value="1"/>
</dbReference>
<proteinExistence type="predicted"/>
<protein>
    <submittedName>
        <fullName evidence="4">DUF4974 domain-containing protein</fullName>
    </submittedName>
</protein>
<keyword evidence="1" id="KW-0472">Membrane</keyword>
<evidence type="ECO:0000313" key="4">
    <source>
        <dbReference type="EMBL" id="QEM03383.1"/>
    </source>
</evidence>
<dbReference type="Gene3D" id="3.55.50.30">
    <property type="match status" value="1"/>
</dbReference>
<evidence type="ECO:0000313" key="5">
    <source>
        <dbReference type="Proteomes" id="UP000250557"/>
    </source>
</evidence>
<dbReference type="AlphaFoldDB" id="A0AAE6JDP0"/>
<dbReference type="Gene3D" id="2.60.120.1440">
    <property type="match status" value="1"/>
</dbReference>
<evidence type="ECO:0000256" key="1">
    <source>
        <dbReference type="SAM" id="Phobius"/>
    </source>
</evidence>
<dbReference type="InterPro" id="IPR012373">
    <property type="entry name" value="Ferrdict_sens_TM"/>
</dbReference>
<gene>
    <name evidence="4" type="ORF">DIU31_007550</name>
</gene>
<feature type="domain" description="Protein FecR C-terminal" evidence="3">
    <location>
        <begin position="314"/>
        <end position="380"/>
    </location>
</feature>
<dbReference type="PIRSF" id="PIRSF018266">
    <property type="entry name" value="FecR"/>
    <property type="match status" value="1"/>
</dbReference>
<evidence type="ECO:0000259" key="3">
    <source>
        <dbReference type="Pfam" id="PF16344"/>
    </source>
</evidence>
<evidence type="ECO:0000259" key="2">
    <source>
        <dbReference type="Pfam" id="PF04773"/>
    </source>
</evidence>
<keyword evidence="1" id="KW-1133">Transmembrane helix</keyword>
<dbReference type="Pfam" id="PF04773">
    <property type="entry name" value="FecR"/>
    <property type="match status" value="1"/>
</dbReference>
<accession>A0AAE6JDP0</accession>
<dbReference type="InterPro" id="IPR032508">
    <property type="entry name" value="FecR_C"/>
</dbReference>
<feature type="domain" description="FecR protein" evidence="2">
    <location>
        <begin position="178"/>
        <end position="273"/>
    </location>
</feature>
<sequence length="382" mass="42979">MIYPLTIMQPQDIEDLIERYNSGMTTPAENALVESWYLKYKHDDPYLSQEQLEEDQKESLDSLLNEIQGRTKRIQLSRWAIAASILFFMAVGGYFFTINNNSRRQIAAVKPQKQDVAPGGNKAILTLGDGSTIVLNGAKIGKLARQGNIIIKKAADGQISYRDVVVDFHPSKNIIYNTAATPQGGQYQFILADGTKVWLNASSSIKYPVVFNGNERRVELTGEAYFEVAHNAKKPFKVISNGQTVEVLGTHFNINAYNDEQAVKTTLLEGSVKVSAGKVSNIIKPGQQARFDHGLIDVMNVDADEVVAWKNGFFFFEDNNIQEVMRQLSRWYGVEIRYEGQLPSRRFSGEISRNVNLSQILDILSFKQIHYKIDGKTIIVMN</sequence>
<dbReference type="EMBL" id="CP043451">
    <property type="protein sequence ID" value="QEM03383.1"/>
    <property type="molecule type" value="Genomic_DNA"/>
</dbReference>
<dbReference type="PANTHER" id="PTHR30273">
    <property type="entry name" value="PERIPLASMIC SIGNAL SENSOR AND SIGMA FACTOR ACTIVATOR FECR-RELATED"/>
    <property type="match status" value="1"/>
</dbReference>
<dbReference type="Proteomes" id="UP000250557">
    <property type="component" value="Chromosome"/>
</dbReference>
<dbReference type="GO" id="GO:0016989">
    <property type="term" value="F:sigma factor antagonist activity"/>
    <property type="evidence" value="ECO:0007669"/>
    <property type="project" value="TreeGrafter"/>
</dbReference>
<feature type="transmembrane region" description="Helical" evidence="1">
    <location>
        <begin position="79"/>
        <end position="96"/>
    </location>
</feature>
<dbReference type="FunFam" id="2.60.120.1440:FF:000001">
    <property type="entry name" value="Putative anti-sigma factor"/>
    <property type="match status" value="1"/>
</dbReference>
<dbReference type="InterPro" id="IPR006860">
    <property type="entry name" value="FecR"/>
</dbReference>
<reference evidence="4 5" key="1">
    <citation type="submission" date="2019-08" db="EMBL/GenBank/DDBJ databases">
        <title>Comparative genome analysis confer to the adaptation heavy metal polluted environment.</title>
        <authorList>
            <person name="Li Y."/>
        </authorList>
    </citation>
    <scope>NUCLEOTIDE SEQUENCE [LARGE SCALE GENOMIC DNA]</scope>
    <source>
        <strain evidence="4 5">P2</strain>
    </source>
</reference>
<name>A0AAE6JDP0_9SPHI</name>
<organism evidence="4 5">
    <name type="scientific">Mucilaginibacter rubeus</name>
    <dbReference type="NCBI Taxonomy" id="2027860"/>
    <lineage>
        <taxon>Bacteria</taxon>
        <taxon>Pseudomonadati</taxon>
        <taxon>Bacteroidota</taxon>
        <taxon>Sphingobacteriia</taxon>
        <taxon>Sphingobacteriales</taxon>
        <taxon>Sphingobacteriaceae</taxon>
        <taxon>Mucilaginibacter</taxon>
    </lineage>
</organism>
<dbReference type="PANTHER" id="PTHR30273:SF2">
    <property type="entry name" value="PROTEIN FECR"/>
    <property type="match status" value="1"/>
</dbReference>